<evidence type="ECO:0000313" key="4">
    <source>
        <dbReference type="Proteomes" id="UP000298424"/>
    </source>
</evidence>
<dbReference type="EMBL" id="SOGT01000001">
    <property type="protein sequence ID" value="TFD29184.1"/>
    <property type="molecule type" value="Genomic_DNA"/>
</dbReference>
<reference evidence="3 4" key="1">
    <citation type="submission" date="2019-03" db="EMBL/GenBank/DDBJ databases">
        <title>Genomics of glacier-inhabiting Cryobacterium strains.</title>
        <authorList>
            <person name="Liu Q."/>
            <person name="Xin Y.-H."/>
        </authorList>
    </citation>
    <scope>NUCLEOTIDE SEQUENCE [LARGE SCALE GENOMIC DNA]</scope>
    <source>
        <strain evidence="3 4">TMT1-1</strain>
    </source>
</reference>
<feature type="compositionally biased region" description="Low complexity" evidence="1">
    <location>
        <begin position="66"/>
        <end position="136"/>
    </location>
</feature>
<keyword evidence="4" id="KW-1185">Reference proteome</keyword>
<organism evidence="3 4">
    <name type="scientific">Cryobacterium lyxosi</name>
    <dbReference type="NCBI Taxonomy" id="1259228"/>
    <lineage>
        <taxon>Bacteria</taxon>
        <taxon>Bacillati</taxon>
        <taxon>Actinomycetota</taxon>
        <taxon>Actinomycetes</taxon>
        <taxon>Micrococcales</taxon>
        <taxon>Microbacteriaceae</taxon>
        <taxon>Cryobacterium</taxon>
    </lineage>
</organism>
<dbReference type="Proteomes" id="UP000298424">
    <property type="component" value="Unassembled WGS sequence"/>
</dbReference>
<accession>A0A4R8ZIV0</accession>
<sequence length="217" mass="22973">MTLTRRRDIVVTHTSCPAAFWAGTFVIALALTFSTMSPALALTVRSEDTPSTVTTEPETSPEPTPTEETASTSEPTPTEETVSESPEPTYSDAPDDSATTTPTTTETEPSTDTWTYVAPRTTRRSTTTTTATPTAEPEVVVQVAPTAEPSATPTPQPTQETLITEVDYTSVSSAGASPLAVAALTASLVLAALLGAWALLYKLRLANRPTNGPFRRR</sequence>
<feature type="compositionally biased region" description="Low complexity" evidence="1">
    <location>
        <begin position="49"/>
        <end position="58"/>
    </location>
</feature>
<keyword evidence="2" id="KW-0472">Membrane</keyword>
<feature type="transmembrane region" description="Helical" evidence="2">
    <location>
        <begin position="179"/>
        <end position="200"/>
    </location>
</feature>
<dbReference type="RefSeq" id="WP_134571190.1">
    <property type="nucleotide sequence ID" value="NZ_SOGT01000001.1"/>
</dbReference>
<keyword evidence="2" id="KW-0812">Transmembrane</keyword>
<name>A0A4R8ZIV0_9MICO</name>
<evidence type="ECO:0000256" key="2">
    <source>
        <dbReference type="SAM" id="Phobius"/>
    </source>
</evidence>
<feature type="region of interest" description="Disordered" evidence="1">
    <location>
        <begin position="45"/>
        <end position="136"/>
    </location>
</feature>
<gene>
    <name evidence="3" type="ORF">E3T27_00165</name>
</gene>
<evidence type="ECO:0000313" key="3">
    <source>
        <dbReference type="EMBL" id="TFD29184.1"/>
    </source>
</evidence>
<evidence type="ECO:0000256" key="1">
    <source>
        <dbReference type="SAM" id="MobiDB-lite"/>
    </source>
</evidence>
<comment type="caution">
    <text evidence="3">The sequence shown here is derived from an EMBL/GenBank/DDBJ whole genome shotgun (WGS) entry which is preliminary data.</text>
</comment>
<protein>
    <submittedName>
        <fullName evidence="3">Uncharacterized protein</fullName>
    </submittedName>
</protein>
<proteinExistence type="predicted"/>
<dbReference type="AlphaFoldDB" id="A0A4R8ZIV0"/>
<keyword evidence="2" id="KW-1133">Transmembrane helix</keyword>